<evidence type="ECO:0000256" key="2">
    <source>
        <dbReference type="SAM" id="Phobius"/>
    </source>
</evidence>
<evidence type="ECO:0000259" key="3">
    <source>
        <dbReference type="Pfam" id="PF00589"/>
    </source>
</evidence>
<dbReference type="InterPro" id="IPR011010">
    <property type="entry name" value="DNA_brk_join_enz"/>
</dbReference>
<evidence type="ECO:0000256" key="1">
    <source>
        <dbReference type="ARBA" id="ARBA00023172"/>
    </source>
</evidence>
<accession>A0A0P8Y7Y5</accession>
<reference evidence="4 5" key="1">
    <citation type="submission" date="2015-09" db="EMBL/GenBank/DDBJ databases">
        <title>Genome sequence of Oxobacter pfennigii DSM 3222.</title>
        <authorList>
            <person name="Poehlein A."/>
            <person name="Bengelsdorf F.R."/>
            <person name="Schiel-Bengelsdorf B."/>
            <person name="Duerre P."/>
            <person name="Daniel R."/>
        </authorList>
    </citation>
    <scope>NUCLEOTIDE SEQUENCE [LARGE SCALE GENOMIC DNA]</scope>
    <source>
        <strain evidence="4 5">DSM 3222</strain>
    </source>
</reference>
<dbReference type="InterPro" id="IPR002104">
    <property type="entry name" value="Integrase_catalytic"/>
</dbReference>
<dbReference type="SUPFAM" id="SSF56349">
    <property type="entry name" value="DNA breaking-rejoining enzymes"/>
    <property type="match status" value="1"/>
</dbReference>
<keyword evidence="2" id="KW-1133">Transmembrane helix</keyword>
<dbReference type="AlphaFoldDB" id="A0A0P8Y7Y5"/>
<keyword evidence="5" id="KW-1185">Reference proteome</keyword>
<dbReference type="Proteomes" id="UP000050326">
    <property type="component" value="Unassembled WGS sequence"/>
</dbReference>
<evidence type="ECO:0000313" key="4">
    <source>
        <dbReference type="EMBL" id="KPU42713.1"/>
    </source>
</evidence>
<feature type="domain" description="Tyr recombinase" evidence="3">
    <location>
        <begin position="43"/>
        <end position="78"/>
    </location>
</feature>
<comment type="caution">
    <text evidence="4">The sequence shown here is derived from an EMBL/GenBank/DDBJ whole genome shotgun (WGS) entry which is preliminary data.</text>
</comment>
<gene>
    <name evidence="4" type="primary">xerC_2</name>
    <name evidence="4" type="ORF">OXPF_37370</name>
</gene>
<keyword evidence="1" id="KW-0233">DNA recombination</keyword>
<dbReference type="EMBL" id="LKET01000054">
    <property type="protein sequence ID" value="KPU42713.1"/>
    <property type="molecule type" value="Genomic_DNA"/>
</dbReference>
<dbReference type="GO" id="GO:0003677">
    <property type="term" value="F:DNA binding"/>
    <property type="evidence" value="ECO:0007669"/>
    <property type="project" value="InterPro"/>
</dbReference>
<protein>
    <submittedName>
        <fullName evidence="4">Tyrosine recombinase XerC</fullName>
    </submittedName>
</protein>
<dbReference type="Gene3D" id="1.10.443.10">
    <property type="entry name" value="Intergrase catalytic core"/>
    <property type="match status" value="1"/>
</dbReference>
<dbReference type="OrthoDB" id="9801717at2"/>
<feature type="transmembrane region" description="Helical" evidence="2">
    <location>
        <begin position="12"/>
        <end position="36"/>
    </location>
</feature>
<sequence length="114" mass="13506">MLNNGRRHWRFLHIWFAVFTAGTAFISLTVIVYCLYLNRNYFYFSTNMLQAGIPLVYIRDFLGHSSVTTTEIYARLNDEIKRKAIESVYPEIQTPEYPSWLEDADLMTWLENLV</sequence>
<organism evidence="4 5">
    <name type="scientific">Oxobacter pfennigii</name>
    <dbReference type="NCBI Taxonomy" id="36849"/>
    <lineage>
        <taxon>Bacteria</taxon>
        <taxon>Bacillati</taxon>
        <taxon>Bacillota</taxon>
        <taxon>Clostridia</taxon>
        <taxon>Eubacteriales</taxon>
        <taxon>Clostridiaceae</taxon>
        <taxon>Oxobacter</taxon>
    </lineage>
</organism>
<proteinExistence type="predicted"/>
<evidence type="ECO:0000313" key="5">
    <source>
        <dbReference type="Proteomes" id="UP000050326"/>
    </source>
</evidence>
<dbReference type="GO" id="GO:0006310">
    <property type="term" value="P:DNA recombination"/>
    <property type="evidence" value="ECO:0007669"/>
    <property type="project" value="UniProtKB-KW"/>
</dbReference>
<keyword evidence="2" id="KW-0812">Transmembrane</keyword>
<name>A0A0P8Y7Y5_9CLOT</name>
<dbReference type="GO" id="GO:0015074">
    <property type="term" value="P:DNA integration"/>
    <property type="evidence" value="ECO:0007669"/>
    <property type="project" value="InterPro"/>
</dbReference>
<dbReference type="InterPro" id="IPR013762">
    <property type="entry name" value="Integrase-like_cat_sf"/>
</dbReference>
<keyword evidence="2" id="KW-0472">Membrane</keyword>
<dbReference type="STRING" id="36849.OXPF_37370"/>
<dbReference type="Pfam" id="PF00589">
    <property type="entry name" value="Phage_integrase"/>
    <property type="match status" value="1"/>
</dbReference>